<gene>
    <name evidence="1" type="ORF">MNBD_ALPHA09-1179</name>
</gene>
<dbReference type="AlphaFoldDB" id="A0A3B0SZX5"/>
<sequence length="89" mass="9716">MENVSIEERKAVELTGEASAEMLFQLGLMYALGRGVDCDNINAHKWFNLAAAQGCARARAERAALADEMSPAEVIEAQKQARAWAAQLH</sequence>
<dbReference type="SUPFAM" id="SSF81901">
    <property type="entry name" value="HCP-like"/>
    <property type="match status" value="1"/>
</dbReference>
<evidence type="ECO:0008006" key="2">
    <source>
        <dbReference type="Google" id="ProtNLM"/>
    </source>
</evidence>
<dbReference type="InterPro" id="IPR011990">
    <property type="entry name" value="TPR-like_helical_dom_sf"/>
</dbReference>
<organism evidence="1">
    <name type="scientific">hydrothermal vent metagenome</name>
    <dbReference type="NCBI Taxonomy" id="652676"/>
    <lineage>
        <taxon>unclassified sequences</taxon>
        <taxon>metagenomes</taxon>
        <taxon>ecological metagenomes</taxon>
    </lineage>
</organism>
<dbReference type="SMART" id="SM00671">
    <property type="entry name" value="SEL1"/>
    <property type="match status" value="1"/>
</dbReference>
<evidence type="ECO:0000313" key="1">
    <source>
        <dbReference type="EMBL" id="VAW10160.1"/>
    </source>
</evidence>
<proteinExistence type="predicted"/>
<dbReference type="InterPro" id="IPR006597">
    <property type="entry name" value="Sel1-like"/>
</dbReference>
<accession>A0A3B0SZX5</accession>
<name>A0A3B0SZX5_9ZZZZ</name>
<dbReference type="EMBL" id="UOEM01000005">
    <property type="protein sequence ID" value="VAW10160.1"/>
    <property type="molecule type" value="Genomic_DNA"/>
</dbReference>
<reference evidence="1" key="1">
    <citation type="submission" date="2018-06" db="EMBL/GenBank/DDBJ databases">
        <authorList>
            <person name="Zhirakovskaya E."/>
        </authorList>
    </citation>
    <scope>NUCLEOTIDE SEQUENCE</scope>
</reference>
<dbReference type="Gene3D" id="1.25.40.10">
    <property type="entry name" value="Tetratricopeptide repeat domain"/>
    <property type="match status" value="1"/>
</dbReference>
<protein>
    <recommendedName>
        <fullName evidence="2">Sel1 repeat family protein</fullName>
    </recommendedName>
</protein>